<protein>
    <submittedName>
        <fullName evidence="1">Uncharacterized protein</fullName>
    </submittedName>
</protein>
<reference evidence="1 2" key="1">
    <citation type="submission" date="2018-05" db="EMBL/GenBank/DDBJ databases">
        <title>Rhodoferax soyangensis sp.nov., isolated from an oligotrophic freshwater lake.</title>
        <authorList>
            <person name="Park M."/>
        </authorList>
    </citation>
    <scope>NUCLEOTIDE SEQUENCE [LARGE SCALE GENOMIC DNA]</scope>
    <source>
        <strain evidence="1 2">IMCC26218</strain>
    </source>
</reference>
<organism evidence="1 2">
    <name type="scientific">Rhodoferax lacus</name>
    <dbReference type="NCBI Taxonomy" id="2184758"/>
    <lineage>
        <taxon>Bacteria</taxon>
        <taxon>Pseudomonadati</taxon>
        <taxon>Pseudomonadota</taxon>
        <taxon>Betaproteobacteria</taxon>
        <taxon>Burkholderiales</taxon>
        <taxon>Comamonadaceae</taxon>
        <taxon>Rhodoferax</taxon>
    </lineage>
</organism>
<evidence type="ECO:0000313" key="1">
    <source>
        <dbReference type="EMBL" id="RFO97556.1"/>
    </source>
</evidence>
<sequence length="139" mass="15449">MFGANIKRLWGSKEFKPYMKELIEAAQSGAKQGFPLDVLKALLRLEDLHGKLHPDEKPKMQDNEDFQKLSAVFPVMAQKIDTLWGGAEFAPYVSAVLQSSKGDDGAAFPFETLMSLHALIEKHNHDYAGQFAAISLWAA</sequence>
<proteinExistence type="predicted"/>
<dbReference type="AlphaFoldDB" id="A0A3E1RDV6"/>
<comment type="caution">
    <text evidence="1">The sequence shown here is derived from an EMBL/GenBank/DDBJ whole genome shotgun (WGS) entry which is preliminary data.</text>
</comment>
<evidence type="ECO:0000313" key="2">
    <source>
        <dbReference type="Proteomes" id="UP000260665"/>
    </source>
</evidence>
<keyword evidence="2" id="KW-1185">Reference proteome</keyword>
<dbReference type="Proteomes" id="UP000260665">
    <property type="component" value="Unassembled WGS sequence"/>
</dbReference>
<dbReference type="EMBL" id="QFZK01000003">
    <property type="protein sequence ID" value="RFO97556.1"/>
    <property type="molecule type" value="Genomic_DNA"/>
</dbReference>
<gene>
    <name evidence="1" type="ORF">DIC66_06725</name>
</gene>
<name>A0A3E1RDV6_9BURK</name>
<accession>A0A3E1RDV6</accession>